<accession>A0ABY5Y5J1</accession>
<dbReference type="Proteomes" id="UP001058120">
    <property type="component" value="Chromosome"/>
</dbReference>
<gene>
    <name evidence="2" type="ORF">JBF11_01930</name>
</gene>
<dbReference type="InterPro" id="IPR011017">
    <property type="entry name" value="TRASH_dom"/>
</dbReference>
<proteinExistence type="predicted"/>
<organism evidence="2 3">
    <name type="scientific">Taurinivorans muris</name>
    <dbReference type="NCBI Taxonomy" id="2787751"/>
    <lineage>
        <taxon>Bacteria</taxon>
        <taxon>Pseudomonadati</taxon>
        <taxon>Thermodesulfobacteriota</taxon>
        <taxon>Desulfovibrionia</taxon>
        <taxon>Desulfovibrionales</taxon>
        <taxon>Desulfovibrionaceae</taxon>
        <taxon>Taurinivorans</taxon>
    </lineage>
</organism>
<protein>
    <submittedName>
        <fullName evidence="2">Transcriptional regulator</fullName>
    </submittedName>
</protein>
<reference evidence="2" key="1">
    <citation type="submission" date="2020-12" db="EMBL/GenBank/DDBJ databases">
        <title>Taurinivorans muris gen. nov., sp. nov., fundamental and realized metabolic niche of a ubiquitous sulfidogenic bacterium in the murine intestine.</title>
        <authorList>
            <person name="Ye H."/>
            <person name="Hanson B.T."/>
            <person name="Loy A."/>
        </authorList>
    </citation>
    <scope>NUCLEOTIDE SEQUENCE</scope>
    <source>
        <strain evidence="2">LT0009</strain>
    </source>
</reference>
<keyword evidence="3" id="KW-1185">Reference proteome</keyword>
<dbReference type="EMBL" id="CP065938">
    <property type="protein sequence ID" value="UWX06711.1"/>
    <property type="molecule type" value="Genomic_DNA"/>
</dbReference>
<evidence type="ECO:0000313" key="3">
    <source>
        <dbReference type="Proteomes" id="UP001058120"/>
    </source>
</evidence>
<dbReference type="SMART" id="SM00746">
    <property type="entry name" value="TRASH"/>
    <property type="match status" value="1"/>
</dbReference>
<feature type="domain" description="TRASH" evidence="1">
    <location>
        <begin position="45"/>
        <end position="82"/>
    </location>
</feature>
<evidence type="ECO:0000259" key="1">
    <source>
        <dbReference type="SMART" id="SM00746"/>
    </source>
</evidence>
<evidence type="ECO:0000313" key="2">
    <source>
        <dbReference type="EMBL" id="UWX06711.1"/>
    </source>
</evidence>
<sequence length="90" mass="10548">MFKILIFGIAAYALYRLFMNDKRKNIEKSENDEAKKVADGILVRDPVCGVYVEKENSFSVRNGDVVEYFCSDDCRQKYIKQVQEQQKIQE</sequence>
<name>A0ABY5Y5J1_9BACT</name>